<feature type="coiled-coil region" evidence="1">
    <location>
        <begin position="1302"/>
        <end position="1350"/>
    </location>
</feature>
<feature type="coiled-coil region" evidence="1">
    <location>
        <begin position="728"/>
        <end position="804"/>
    </location>
</feature>
<dbReference type="KEGG" id="mmau:NCTC10168_00633"/>
<dbReference type="Proteomes" id="UP000290243">
    <property type="component" value="Chromosome"/>
</dbReference>
<feature type="coiled-coil region" evidence="1">
    <location>
        <begin position="1231"/>
        <end position="1261"/>
    </location>
</feature>
<dbReference type="RefSeq" id="WP_223211712.1">
    <property type="nucleotide sequence ID" value="NZ_LR215037.1"/>
</dbReference>
<evidence type="ECO:0000256" key="2">
    <source>
        <dbReference type="SAM" id="MobiDB-lite"/>
    </source>
</evidence>
<feature type="compositionally biased region" description="Basic and acidic residues" evidence="2">
    <location>
        <begin position="643"/>
        <end position="655"/>
    </location>
</feature>
<reference evidence="3 4" key="1">
    <citation type="submission" date="2019-01" db="EMBL/GenBank/DDBJ databases">
        <authorList>
            <consortium name="Pathogen Informatics"/>
        </authorList>
    </citation>
    <scope>NUCLEOTIDE SEQUENCE [LARGE SCALE GENOMIC DNA]</scope>
    <source>
        <strain evidence="3 4">NCTC10168</strain>
    </source>
</reference>
<feature type="coiled-coil region" evidence="1">
    <location>
        <begin position="153"/>
        <end position="180"/>
    </location>
</feature>
<feature type="region of interest" description="Disordered" evidence="2">
    <location>
        <begin position="643"/>
        <end position="663"/>
    </location>
</feature>
<feature type="compositionally biased region" description="Basic and acidic residues" evidence="2">
    <location>
        <begin position="352"/>
        <end position="377"/>
    </location>
</feature>
<feature type="compositionally biased region" description="Polar residues" evidence="2">
    <location>
        <begin position="378"/>
        <end position="387"/>
    </location>
</feature>
<protein>
    <submittedName>
        <fullName evidence="3">Uncharacterized protein</fullName>
    </submittedName>
</protein>
<keyword evidence="1" id="KW-0175">Coiled coil</keyword>
<proteinExistence type="predicted"/>
<gene>
    <name evidence="3" type="ORF">NCTC10168_00633</name>
</gene>
<feature type="coiled-coil region" evidence="1">
    <location>
        <begin position="881"/>
        <end position="915"/>
    </location>
</feature>
<feature type="coiled-coil region" evidence="1">
    <location>
        <begin position="562"/>
        <end position="596"/>
    </location>
</feature>
<sequence length="2152" mass="241645">MDKLQKQIEKAIIEEKGSNSLISKQKEILNDRIESSNLTPEEKQREKEKINSITTLEDLKEKEVELNKALDNQVNKDIQEAEKAIENEILNQNTENKEAKLLEAKKDVLKEKINSATNLSDSQKAELLSQVDETESLDDFSNNKAEIEKVLNYENQKSAAAEIAKQLDKLTKEAEKTLEDQIGLTGLANKRIEDLKESINSSNLPNDKKEQLINSLNSINPSSEEAFNDITKQKDKINKELELQSVKDEALKVANRLSDSEEKQALIDSINNGTTSDIEAAKEAVATAKQKAEEKLTTALNEAKTAINKLAGADEESSKLNSELINASTEEERKTVKAKAEKIVNDKILEAKAEVEKLDDTNPKKQELLQKISKAEADNSSNYSTFNELLKEAQSEESKEEEKKKAQQELDSAENISEEDKRQLANELNSANDMDEVIAKKDEIIKKKEYTDSKKAASDEIANIENETKRSELQTLLNNAETKAKADEIRAQATDYKNKELANKQKAQELRDRINALQTQAKKEELLAQLESALNKNGQPNSNTEEVKNALTTLANNVDSAVSNEQRVSQDLEVKKQQLRDKITQISDTVKKAEYEKELERINSIADPSQATTEANTLDNKVTTQKAFETKKAEAQAEINRLRTKDSAKKTELQSRLDSATTEEQAATILQEAQAEKAREDEQIEAKRRAVNEALGKLQDGTEFKNSLVSRKDQAAPSDDASHRTVDLAELDNIVTAVNNKIEELKNAAKAAIALANGLEATGDNTTSYESLNADVNNEANQTEEKLNELKQKAQAEVAKARNAAIDALGQSEGKELSNKKKALQQLINDPTKTIADLNDLLNKVNKETKLETKAAELIAKANKIQDPQQRQSFINRVNNLMNSDNESERTTDKLQEIENEISSSNERQEAARTQAYTDAKAAIDSISDSTEKQRLLTQLKKADSDEPKDELTASEIQDIKNAAEAFKNFEDKKREAREKLALLPTGNTIRTTKEAELDQINSSESNSIARIEQIKQAAETELNSINNAVTEALRKVEELVDHEEYASIKQKIEQKDSDNNEVDKIQTSGNNAQTKATEWKAAKASLTEFINQLPAGNAEKTRIDGVVANKDSVNNVNKVTSLIAAAQAEKTKLTEAISEVKSYIDQQLPTNAKVENTVASEIIAKISTEISALIEEVNEVSKISALKQQIDSEKQALDALLSQARESYKALPEGNSVKVKHSTSMADNYYAELVNNKEKVTAIKNELETEKSAIETLKQDIIAQLNNSNLKETHPRKVAIKKLIDGQDVDQETHPKEQREFETLKNELITLNNDLSTAKTQAQAEINKLPEQNTERVRLQALLDAMNNEHDEVSEINSKIKEPAIAKATEFASKYQLIQTALQALPNTNPKYVEIDTLITTANNKLQSDKLREISQLETIESELKQLKTDLDNAARNALDYLGNRLPLNNDVRTNITNKINTRGADADEVSEISETTTLIDNEESKMNTAISSLRSKLEHLPSNYQYRIDKTTISNVPLKDQTILLNESNITDLINEIENTEIPKVDAARMTVEFDEEPSNAKFSNVPFTLETSNLNDSVTDNKLWASVDRNVLNVLPKLEENQIYKKVVSTDNEEEVTKTTTVGSEGETIYNLYQDSQKIKSFIIFCTPQNNINFESSMITRLQGSSQIGTKAEWSRTPNNIGKLVDNNYGGGSRYEAWGDYNIEQNNNNFVIYKKDSNNREENAWYARMDLFVRFTGGSSGRYDHVVPREVRISFSDDGQSWENVQNQSHVFDYDWFKEERFNRNNGTISLFDRPDTIKDNNNNGFNQFAQLYGDQGSHNTNANNVNQVVRIRTNFTPINAKYIRVSWVSAINPQEVRNNATGLKVTAWTEVKPYILTTSGLDHFKANETKSAFALPSSLNVSYNGVSKVINGNGEDYIDLESSDNTLSASNIQINNKEPELSYSISKIKSFKFSSNSSKEVYSEFLITVKNAINEIKTFKVGIGKRPINTDLVGIFAESMNESTNDPKGTVRRLLKDIERWTNGISQSSELKWNDIKEPINQLKTTISDQNYQLNTQELQTWWQLKNLIININRENSSTDNTETFENKLNEVRTKWAELLTLQPANLEDLYTNVHQPMMNDLSKTLDDLNDHLKWIQSEIDKLSNPTS</sequence>
<evidence type="ECO:0000256" key="1">
    <source>
        <dbReference type="SAM" id="Coils"/>
    </source>
</evidence>
<dbReference type="EMBL" id="LR215037">
    <property type="protein sequence ID" value="VEU75701.1"/>
    <property type="molecule type" value="Genomic_DNA"/>
</dbReference>
<keyword evidence="4" id="KW-1185">Reference proteome</keyword>
<feature type="coiled-coil region" evidence="1">
    <location>
        <begin position="243"/>
        <end position="309"/>
    </location>
</feature>
<feature type="coiled-coil region" evidence="1">
    <location>
        <begin position="56"/>
        <end position="119"/>
    </location>
</feature>
<feature type="region of interest" description="Disordered" evidence="2">
    <location>
        <begin position="352"/>
        <end position="429"/>
    </location>
</feature>
<evidence type="ECO:0000313" key="3">
    <source>
        <dbReference type="EMBL" id="VEU75701.1"/>
    </source>
</evidence>
<name>A0A449B523_9BACT</name>
<accession>A0A449B523</accession>
<organism evidence="3 4">
    <name type="scientific">Mycoplasmopsis maculosa</name>
    <dbReference type="NCBI Taxonomy" id="114885"/>
    <lineage>
        <taxon>Bacteria</taxon>
        <taxon>Bacillati</taxon>
        <taxon>Mycoplasmatota</taxon>
        <taxon>Mycoplasmoidales</taxon>
        <taxon>Metamycoplasmataceae</taxon>
        <taxon>Mycoplasmopsis</taxon>
    </lineage>
</organism>
<feature type="coiled-coil region" evidence="1">
    <location>
        <begin position="447"/>
        <end position="536"/>
    </location>
</feature>
<feature type="coiled-coil region" evidence="1">
    <location>
        <begin position="1009"/>
        <end position="1036"/>
    </location>
</feature>
<feature type="compositionally biased region" description="Basic and acidic residues" evidence="2">
    <location>
        <begin position="389"/>
        <end position="408"/>
    </location>
</feature>
<feature type="coiled-coil region" evidence="1">
    <location>
        <begin position="1411"/>
        <end position="1438"/>
    </location>
</feature>
<evidence type="ECO:0000313" key="4">
    <source>
        <dbReference type="Proteomes" id="UP000290243"/>
    </source>
</evidence>